<keyword evidence="3" id="KW-0805">Transcription regulation</keyword>
<protein>
    <submittedName>
        <fullName evidence="9">Winged helix-turn-helix domain-containing protein</fullName>
    </submittedName>
</protein>
<dbReference type="InterPro" id="IPR016032">
    <property type="entry name" value="Sig_transdc_resp-reg_C-effctor"/>
</dbReference>
<keyword evidence="2" id="KW-0902">Two-component regulatory system</keyword>
<feature type="region of interest" description="Disordered" evidence="7">
    <location>
        <begin position="122"/>
        <end position="142"/>
    </location>
</feature>
<keyword evidence="4 6" id="KW-0238">DNA-binding</keyword>
<dbReference type="PANTHER" id="PTHR48111">
    <property type="entry name" value="REGULATOR OF RPOS"/>
    <property type="match status" value="1"/>
</dbReference>
<accession>A0ABP5EL65</accession>
<feature type="DNA-binding region" description="OmpR/PhoB-type" evidence="6">
    <location>
        <begin position="154"/>
        <end position="251"/>
    </location>
</feature>
<keyword evidence="1" id="KW-0597">Phosphoprotein</keyword>
<dbReference type="RefSeq" id="WP_344306430.1">
    <property type="nucleotide sequence ID" value="NZ_BAAANO010000004.1"/>
</dbReference>
<feature type="region of interest" description="Disordered" evidence="7">
    <location>
        <begin position="26"/>
        <end position="51"/>
    </location>
</feature>
<evidence type="ECO:0000256" key="7">
    <source>
        <dbReference type="SAM" id="MobiDB-lite"/>
    </source>
</evidence>
<dbReference type="InterPro" id="IPR036388">
    <property type="entry name" value="WH-like_DNA-bd_sf"/>
</dbReference>
<evidence type="ECO:0000256" key="1">
    <source>
        <dbReference type="ARBA" id="ARBA00022553"/>
    </source>
</evidence>
<dbReference type="InterPro" id="IPR001867">
    <property type="entry name" value="OmpR/PhoB-type_DNA-bd"/>
</dbReference>
<reference evidence="10" key="1">
    <citation type="journal article" date="2019" name="Int. J. Syst. Evol. Microbiol.">
        <title>The Global Catalogue of Microorganisms (GCM) 10K type strain sequencing project: providing services to taxonomists for standard genome sequencing and annotation.</title>
        <authorList>
            <consortium name="The Broad Institute Genomics Platform"/>
            <consortium name="The Broad Institute Genome Sequencing Center for Infectious Disease"/>
            <person name="Wu L."/>
            <person name="Ma J."/>
        </authorList>
    </citation>
    <scope>NUCLEOTIDE SEQUENCE [LARGE SCALE GENOMIC DNA]</scope>
    <source>
        <strain evidence="10">JCM 14546</strain>
    </source>
</reference>
<evidence type="ECO:0000256" key="5">
    <source>
        <dbReference type="ARBA" id="ARBA00023163"/>
    </source>
</evidence>
<evidence type="ECO:0000313" key="10">
    <source>
        <dbReference type="Proteomes" id="UP001500755"/>
    </source>
</evidence>
<evidence type="ECO:0000313" key="9">
    <source>
        <dbReference type="EMBL" id="GAA1999338.1"/>
    </source>
</evidence>
<evidence type="ECO:0000259" key="8">
    <source>
        <dbReference type="PROSITE" id="PS51755"/>
    </source>
</evidence>
<evidence type="ECO:0000256" key="4">
    <source>
        <dbReference type="ARBA" id="ARBA00023125"/>
    </source>
</evidence>
<dbReference type="SUPFAM" id="SSF46894">
    <property type="entry name" value="C-terminal effector domain of the bipartite response regulators"/>
    <property type="match status" value="1"/>
</dbReference>
<dbReference type="Proteomes" id="UP001500755">
    <property type="component" value="Unassembled WGS sequence"/>
</dbReference>
<evidence type="ECO:0000256" key="3">
    <source>
        <dbReference type="ARBA" id="ARBA00023015"/>
    </source>
</evidence>
<dbReference type="SMART" id="SM00862">
    <property type="entry name" value="Trans_reg_C"/>
    <property type="match status" value="1"/>
</dbReference>
<organism evidence="9 10">
    <name type="scientific">Brevibacterium samyangense</name>
    <dbReference type="NCBI Taxonomy" id="366888"/>
    <lineage>
        <taxon>Bacteria</taxon>
        <taxon>Bacillati</taxon>
        <taxon>Actinomycetota</taxon>
        <taxon>Actinomycetes</taxon>
        <taxon>Micrococcales</taxon>
        <taxon>Brevibacteriaceae</taxon>
        <taxon>Brevibacterium</taxon>
    </lineage>
</organism>
<dbReference type="EMBL" id="BAAANO010000004">
    <property type="protein sequence ID" value="GAA1999338.1"/>
    <property type="molecule type" value="Genomic_DNA"/>
</dbReference>
<dbReference type="PANTHER" id="PTHR48111:SF1">
    <property type="entry name" value="TWO-COMPONENT RESPONSE REGULATOR ORR33"/>
    <property type="match status" value="1"/>
</dbReference>
<evidence type="ECO:0000256" key="6">
    <source>
        <dbReference type="PROSITE-ProRule" id="PRU01091"/>
    </source>
</evidence>
<dbReference type="Pfam" id="PF00486">
    <property type="entry name" value="Trans_reg_C"/>
    <property type="match status" value="1"/>
</dbReference>
<dbReference type="CDD" id="cd00383">
    <property type="entry name" value="trans_reg_C"/>
    <property type="match status" value="1"/>
</dbReference>
<name>A0ABP5EL65_9MICO</name>
<comment type="caution">
    <text evidence="9">The sequence shown here is derived from an EMBL/GenBank/DDBJ whole genome shotgun (WGS) entry which is preliminary data.</text>
</comment>
<dbReference type="PROSITE" id="PS51755">
    <property type="entry name" value="OMPR_PHOB"/>
    <property type="match status" value="1"/>
</dbReference>
<feature type="domain" description="OmpR/PhoB-type" evidence="8">
    <location>
        <begin position="154"/>
        <end position="251"/>
    </location>
</feature>
<keyword evidence="5" id="KW-0804">Transcription</keyword>
<dbReference type="Gene3D" id="1.10.10.10">
    <property type="entry name" value="Winged helix-like DNA-binding domain superfamily/Winged helix DNA-binding domain"/>
    <property type="match status" value="1"/>
</dbReference>
<proteinExistence type="predicted"/>
<sequence length="265" mass="28276">MSVEPTPTPVISPAEAAHPRSAAAIARKGARLTPVDPRTAPRTLGPAGVTPSPQAARGIILYIGLDESKAAADGTNLAAIAHALQEYAHELSTQAQTQAIIALAPHGLGSDLDAVRSVSVGSSAASGTPAGRHGPVRSRIPSRIRPPAAREDLRPAVHAAGLRIDIPRREVHIDEELVTVTTKEFDLLATLVSRPGTTLSRDDLIEALWNGEADRPDERTVDVHVRRLRKRLGSYSSVVRTIRGTGYRFDEHPDVEVWKATASRA</sequence>
<evidence type="ECO:0000256" key="2">
    <source>
        <dbReference type="ARBA" id="ARBA00023012"/>
    </source>
</evidence>
<gene>
    <name evidence="9" type="ORF">GCM10009755_03580</name>
</gene>
<dbReference type="InterPro" id="IPR039420">
    <property type="entry name" value="WalR-like"/>
</dbReference>
<keyword evidence="10" id="KW-1185">Reference proteome</keyword>